<comment type="caution">
    <text evidence="2">The sequence shown here is derived from an EMBL/GenBank/DDBJ whole genome shotgun (WGS) entry which is preliminary data.</text>
</comment>
<organism evidence="2 3">
    <name type="scientific">Pseudonocardia sediminis</name>
    <dbReference type="NCBI Taxonomy" id="1397368"/>
    <lineage>
        <taxon>Bacteria</taxon>
        <taxon>Bacillati</taxon>
        <taxon>Actinomycetota</taxon>
        <taxon>Actinomycetes</taxon>
        <taxon>Pseudonocardiales</taxon>
        <taxon>Pseudonocardiaceae</taxon>
        <taxon>Pseudonocardia</taxon>
    </lineage>
</organism>
<dbReference type="RefSeq" id="WP_130288471.1">
    <property type="nucleotide sequence ID" value="NZ_SHKL01000001.1"/>
</dbReference>
<evidence type="ECO:0000313" key="2">
    <source>
        <dbReference type="EMBL" id="RZT83762.1"/>
    </source>
</evidence>
<sequence length="198" mass="20017">MSALRAPTVGGLAGGVGTSTVAHALRGRDLGPVGGAARLPDVVVCRASVSGLERAARIAPATPGAGHPVLAVTTDGADTSEGPLADRLRDGAAGWAALVLLPRVLHWPLVGDPLAEATSLLTLPADDLPEPVRDYARALTRIVEALTAGGRLERADAGTDGVTGPLRPVRGVRIGPPEPETGGRRPGWSVPVATGLAW</sequence>
<gene>
    <name evidence="2" type="ORF">EV383_0580</name>
</gene>
<accession>A0A4Q7UPV9</accession>
<dbReference type="Proteomes" id="UP000291591">
    <property type="component" value="Unassembled WGS sequence"/>
</dbReference>
<proteinExistence type="predicted"/>
<dbReference type="AlphaFoldDB" id="A0A4Q7UPV9"/>
<dbReference type="EMBL" id="SHKL01000001">
    <property type="protein sequence ID" value="RZT83762.1"/>
    <property type="molecule type" value="Genomic_DNA"/>
</dbReference>
<evidence type="ECO:0000313" key="3">
    <source>
        <dbReference type="Proteomes" id="UP000291591"/>
    </source>
</evidence>
<name>A0A4Q7UPV9_PSEST</name>
<protein>
    <submittedName>
        <fullName evidence="2">Uncharacterized protein</fullName>
    </submittedName>
</protein>
<dbReference type="OrthoDB" id="3574603at2"/>
<feature type="region of interest" description="Disordered" evidence="1">
    <location>
        <begin position="155"/>
        <end position="198"/>
    </location>
</feature>
<keyword evidence="3" id="KW-1185">Reference proteome</keyword>
<reference evidence="2 3" key="1">
    <citation type="submission" date="2019-02" db="EMBL/GenBank/DDBJ databases">
        <title>Sequencing the genomes of 1000 actinobacteria strains.</title>
        <authorList>
            <person name="Klenk H.-P."/>
        </authorList>
    </citation>
    <scope>NUCLEOTIDE SEQUENCE [LARGE SCALE GENOMIC DNA]</scope>
    <source>
        <strain evidence="2 3">DSM 45779</strain>
    </source>
</reference>
<evidence type="ECO:0000256" key="1">
    <source>
        <dbReference type="SAM" id="MobiDB-lite"/>
    </source>
</evidence>